<evidence type="ECO:0000313" key="1">
    <source>
        <dbReference type="EMBL" id="MBD3918899.1"/>
    </source>
</evidence>
<organism evidence="1 2">
    <name type="scientific">Paenibacillus terricola</name>
    <dbReference type="NCBI Taxonomy" id="2763503"/>
    <lineage>
        <taxon>Bacteria</taxon>
        <taxon>Bacillati</taxon>
        <taxon>Bacillota</taxon>
        <taxon>Bacilli</taxon>
        <taxon>Bacillales</taxon>
        <taxon>Paenibacillaceae</taxon>
        <taxon>Paenibacillus</taxon>
    </lineage>
</organism>
<comment type="caution">
    <text evidence="1">The sequence shown here is derived from an EMBL/GenBank/DDBJ whole genome shotgun (WGS) entry which is preliminary data.</text>
</comment>
<reference evidence="1 2" key="1">
    <citation type="submission" date="2020-09" db="EMBL/GenBank/DDBJ databases">
        <title>Paenibacillus sp. strain PR3 16S rRNA gene Genome sequencing and assembly.</title>
        <authorList>
            <person name="Kim J."/>
        </authorList>
    </citation>
    <scope>NUCLEOTIDE SEQUENCE [LARGE SCALE GENOMIC DNA]</scope>
    <source>
        <strain evidence="1 2">PR3</strain>
    </source>
</reference>
<dbReference type="Proteomes" id="UP000609346">
    <property type="component" value="Unassembled WGS sequence"/>
</dbReference>
<dbReference type="RefSeq" id="WP_191203189.1">
    <property type="nucleotide sequence ID" value="NZ_JACXZA010000002.1"/>
</dbReference>
<gene>
    <name evidence="1" type="ORF">H8B09_09060</name>
</gene>
<accession>A0ABR8MWJ0</accession>
<dbReference type="InterPro" id="IPR020516">
    <property type="entry name" value="Uncharacterised_YxcD"/>
</dbReference>
<evidence type="ECO:0000313" key="2">
    <source>
        <dbReference type="Proteomes" id="UP000609346"/>
    </source>
</evidence>
<protein>
    <submittedName>
        <fullName evidence="1">YxcD family protein</fullName>
    </submittedName>
</protein>
<keyword evidence="2" id="KW-1185">Reference proteome</keyword>
<sequence length="92" mass="10860">MRIFTDEIINAVCLHIGRRKGIAPTEVEVQLSWDEEYGFTAEVWVEGRSQYLVEANLLEAIERYMLEQYQMRVFRSQITLDADEEFWADIAI</sequence>
<dbReference type="Pfam" id="PF10850">
    <property type="entry name" value="DUF2653"/>
    <property type="match status" value="1"/>
</dbReference>
<dbReference type="EMBL" id="JACXZA010000002">
    <property type="protein sequence ID" value="MBD3918899.1"/>
    <property type="molecule type" value="Genomic_DNA"/>
</dbReference>
<proteinExistence type="predicted"/>
<name>A0ABR8MWJ0_9BACL</name>